<sequence>MTLTTVGHRPLPVPALPGHIAGWSLCPTGSEPASDAAPFGPAPAGTVRAYTASTGHDWPPDARVTIHRVLHHPLRGCYPVGAHDLLLELVTTEPQPPSAADGPDTTALLDSLVAALFAADPSCRRIMTAPAVEDTAAQEQYAAGGFRPVAEADVRGGTVLLMVVEPAQVTTIATALSDMPH</sequence>
<evidence type="ECO:0000313" key="1">
    <source>
        <dbReference type="EMBL" id="MFB9577565.1"/>
    </source>
</evidence>
<dbReference type="InterPro" id="IPR016181">
    <property type="entry name" value="Acyl_CoA_acyltransferase"/>
</dbReference>
<gene>
    <name evidence="1" type="ORF">ACFFTL_36135</name>
</gene>
<keyword evidence="2" id="KW-1185">Reference proteome</keyword>
<dbReference type="Gene3D" id="3.40.630.30">
    <property type="match status" value="1"/>
</dbReference>
<dbReference type="Pfam" id="PF13523">
    <property type="entry name" value="Acetyltransf_8"/>
    <property type="match status" value="1"/>
</dbReference>
<organism evidence="1 2">
    <name type="scientific">Streptomyces yanii</name>
    <dbReference type="NCBI Taxonomy" id="78510"/>
    <lineage>
        <taxon>Bacteria</taxon>
        <taxon>Bacillati</taxon>
        <taxon>Actinomycetota</taxon>
        <taxon>Actinomycetes</taxon>
        <taxon>Kitasatosporales</taxon>
        <taxon>Streptomycetaceae</taxon>
        <taxon>Streptomyces</taxon>
    </lineage>
</organism>
<dbReference type="RefSeq" id="WP_345516490.1">
    <property type="nucleotide sequence ID" value="NZ_BAAAXD010000037.1"/>
</dbReference>
<dbReference type="Proteomes" id="UP001589710">
    <property type="component" value="Unassembled WGS sequence"/>
</dbReference>
<dbReference type="GO" id="GO:0016746">
    <property type="term" value="F:acyltransferase activity"/>
    <property type="evidence" value="ECO:0007669"/>
    <property type="project" value="UniProtKB-KW"/>
</dbReference>
<dbReference type="SUPFAM" id="SSF55729">
    <property type="entry name" value="Acyl-CoA N-acyltransferases (Nat)"/>
    <property type="match status" value="1"/>
</dbReference>
<keyword evidence="1" id="KW-0808">Transferase</keyword>
<protein>
    <submittedName>
        <fullName evidence="1">GNAT family N-acetyltransferase</fullName>
        <ecNumber evidence="1">2.3.1.-</ecNumber>
    </submittedName>
</protein>
<dbReference type="EMBL" id="JBHMCG010000150">
    <property type="protein sequence ID" value="MFB9577565.1"/>
    <property type="molecule type" value="Genomic_DNA"/>
</dbReference>
<accession>A0ABV5RI87</accession>
<name>A0ABV5RI87_9ACTN</name>
<comment type="caution">
    <text evidence="1">The sequence shown here is derived from an EMBL/GenBank/DDBJ whole genome shotgun (WGS) entry which is preliminary data.</text>
</comment>
<dbReference type="EC" id="2.3.1.-" evidence="1"/>
<reference evidence="1 2" key="1">
    <citation type="submission" date="2024-09" db="EMBL/GenBank/DDBJ databases">
        <authorList>
            <person name="Sun Q."/>
            <person name="Mori K."/>
        </authorList>
    </citation>
    <scope>NUCLEOTIDE SEQUENCE [LARGE SCALE GENOMIC DNA]</scope>
    <source>
        <strain evidence="1 2">JCM 3331</strain>
    </source>
</reference>
<keyword evidence="1" id="KW-0012">Acyltransferase</keyword>
<evidence type="ECO:0000313" key="2">
    <source>
        <dbReference type="Proteomes" id="UP001589710"/>
    </source>
</evidence>
<proteinExistence type="predicted"/>